<dbReference type="EMBL" id="JACNIG010000189">
    <property type="protein sequence ID" value="MBC8431886.1"/>
    <property type="molecule type" value="Genomic_DNA"/>
</dbReference>
<comment type="caution">
    <text evidence="1">The sequence shown here is derived from an EMBL/GenBank/DDBJ whole genome shotgun (WGS) entry which is preliminary data.</text>
</comment>
<reference evidence="1 2" key="1">
    <citation type="submission" date="2020-08" db="EMBL/GenBank/DDBJ databases">
        <title>Bridging the membrane lipid divide: bacteria of the FCB group superphylum have the potential to synthesize archaeal ether lipids.</title>
        <authorList>
            <person name="Villanueva L."/>
            <person name="Von Meijenfeldt F.A.B."/>
            <person name="Westbye A.B."/>
            <person name="Yadav S."/>
            <person name="Hopmans E.C."/>
            <person name="Dutilh B.E."/>
            <person name="Sinninghe Damste J.S."/>
        </authorList>
    </citation>
    <scope>NUCLEOTIDE SEQUENCE [LARGE SCALE GENOMIC DNA]</scope>
    <source>
        <strain evidence="1">NIOZ-UU17</strain>
    </source>
</reference>
<dbReference type="NCBIfam" id="TIGR03831">
    <property type="entry name" value="YgiT_finger"/>
    <property type="match status" value="1"/>
</dbReference>
<dbReference type="AlphaFoldDB" id="A0A8J6TLX3"/>
<evidence type="ECO:0000313" key="2">
    <source>
        <dbReference type="Proteomes" id="UP000605201"/>
    </source>
</evidence>
<accession>A0A8J6TLX3</accession>
<name>A0A8J6TLX3_9BACT</name>
<evidence type="ECO:0000313" key="1">
    <source>
        <dbReference type="EMBL" id="MBC8431886.1"/>
    </source>
</evidence>
<gene>
    <name evidence="1" type="ORF">H8D96_08190</name>
</gene>
<dbReference type="Proteomes" id="UP000605201">
    <property type="component" value="Unassembled WGS sequence"/>
</dbReference>
<protein>
    <submittedName>
        <fullName evidence="1">YgiT-type zinc finger protein</fullName>
    </submittedName>
</protein>
<organism evidence="1 2">
    <name type="scientific">Candidatus Desulfatibia vada</name>
    <dbReference type="NCBI Taxonomy" id="2841696"/>
    <lineage>
        <taxon>Bacteria</taxon>
        <taxon>Pseudomonadati</taxon>
        <taxon>Thermodesulfobacteriota</taxon>
        <taxon>Desulfobacteria</taxon>
        <taxon>Desulfobacterales</taxon>
        <taxon>Desulfobacterales incertae sedis</taxon>
        <taxon>Candidatus Desulfatibia</taxon>
    </lineage>
</organism>
<dbReference type="InterPro" id="IPR022453">
    <property type="entry name" value="Znf_MqsA-type"/>
</dbReference>
<dbReference type="Gene3D" id="3.10.20.860">
    <property type="match status" value="1"/>
</dbReference>
<sequence>MNCMYCQGKMKRGIAPFHIDRKGYHLTMDRIPAWVCTQCGEAYFDEAEAEAIQEALGALDQQSEKLAASG</sequence>
<proteinExistence type="predicted"/>